<evidence type="ECO:0000313" key="1">
    <source>
        <dbReference type="EMBL" id="GAS98202.1"/>
    </source>
</evidence>
<keyword evidence="1" id="KW-0808">Transferase</keyword>
<accession>A0A100WH61</accession>
<keyword evidence="2" id="KW-1185">Reference proteome</keyword>
<dbReference type="GO" id="GO:0016301">
    <property type="term" value="F:kinase activity"/>
    <property type="evidence" value="ECO:0007669"/>
    <property type="project" value="UniProtKB-KW"/>
</dbReference>
<reference evidence="2" key="1">
    <citation type="journal article" date="2016" name="Genome Announc.">
        <title>Draft Genome Sequences of Five Rapidly Growing Mycobacterium Species, M. thermoresistibile, M. fortuitum subsp. acetamidolyticum, M. canariasense, M. brisbanense, and M. novocastrense.</title>
        <authorList>
            <person name="Katahira K."/>
            <person name="Ogura Y."/>
            <person name="Gotoh Y."/>
            <person name="Hayashi T."/>
        </authorList>
    </citation>
    <scope>NUCLEOTIDE SEQUENCE [LARGE SCALE GENOMIC DNA]</scope>
    <source>
        <strain evidence="2">JCM15298</strain>
    </source>
</reference>
<sequence length="404" mass="41736">QAATGVAQSAIPAAAHGAVFPGYAPGVDSIVARVSPGEGVLIPEAVRALGGARGVYAINSRYRRGLSTRGYSGIGSRLPRFADGGVVNDTVGADFFGLSEVPIIGGIVNMLISILLKIIGVEIQSRDTLHNMASQIREFRGDFQRFDAAGRLASDSSGLIDRNQSSKDTVNKERVRILTQVIIGVVKYVIEKIIMPLINSAIQAAINFGTQAISSAVGLGVGSVTGGAGGGAAAGITNAAVSALGSIAQTGGQIFTEFLGSLLTNGLSTLIEGISQVLPSSIFQIFDIPKLFQTLFGGVAGLIGGLVGGIGGIAGGFFDEGGLAKDIGFMPKNTIKPERVLDPRQTIAFEEAMGRVGRGQGGGWGDTHKTEMHVTQHFSGPVNEDMVVRILARLQPGNKLGSLI</sequence>
<protein>
    <submittedName>
        <fullName evidence="1">Signal transduction histidine kinase</fullName>
    </submittedName>
</protein>
<dbReference type="EMBL" id="BCSY01000080">
    <property type="protein sequence ID" value="GAS98202.1"/>
    <property type="molecule type" value="Genomic_DNA"/>
</dbReference>
<dbReference type="Proteomes" id="UP000069443">
    <property type="component" value="Unassembled WGS sequence"/>
</dbReference>
<gene>
    <name evidence="1" type="ORF">RMCC_5167</name>
</gene>
<proteinExistence type="predicted"/>
<reference evidence="2" key="2">
    <citation type="submission" date="2016-02" db="EMBL/GenBank/DDBJ databases">
        <title>Draft genome sequence of five rapidly growing Mycobacterium species.</title>
        <authorList>
            <person name="Katahira K."/>
            <person name="Gotou Y."/>
            <person name="Iida K."/>
            <person name="Ogura Y."/>
            <person name="Hayashi T."/>
        </authorList>
    </citation>
    <scope>NUCLEOTIDE SEQUENCE [LARGE SCALE GENOMIC DNA]</scope>
    <source>
        <strain evidence="2">JCM15298</strain>
    </source>
</reference>
<organism evidence="1 2">
    <name type="scientific">Mycolicibacterium canariasense</name>
    <name type="common">Mycobacterium canariasense</name>
    <dbReference type="NCBI Taxonomy" id="228230"/>
    <lineage>
        <taxon>Bacteria</taxon>
        <taxon>Bacillati</taxon>
        <taxon>Actinomycetota</taxon>
        <taxon>Actinomycetes</taxon>
        <taxon>Mycobacteriales</taxon>
        <taxon>Mycobacteriaceae</taxon>
        <taxon>Mycolicibacterium</taxon>
    </lineage>
</organism>
<dbReference type="AlphaFoldDB" id="A0A100WH61"/>
<comment type="caution">
    <text evidence="1">The sequence shown here is derived from an EMBL/GenBank/DDBJ whole genome shotgun (WGS) entry which is preliminary data.</text>
</comment>
<name>A0A100WH61_MYCCR</name>
<evidence type="ECO:0000313" key="2">
    <source>
        <dbReference type="Proteomes" id="UP000069443"/>
    </source>
</evidence>
<keyword evidence="1" id="KW-0418">Kinase</keyword>
<dbReference type="STRING" id="228230.RMCC_5167"/>
<feature type="non-terminal residue" evidence="1">
    <location>
        <position position="1"/>
    </location>
</feature>